<dbReference type="RefSeq" id="WP_425557648.1">
    <property type="nucleotide sequence ID" value="NZ_BAAATR010000014.1"/>
</dbReference>
<name>A0ABN3E6R6_9ACTN</name>
<evidence type="ECO:0000259" key="3">
    <source>
        <dbReference type="Pfam" id="PF13581"/>
    </source>
</evidence>
<dbReference type="Gene3D" id="3.30.565.10">
    <property type="entry name" value="Histidine kinase-like ATPase, C-terminal domain"/>
    <property type="match status" value="1"/>
</dbReference>
<dbReference type="PANTHER" id="PTHR35526">
    <property type="entry name" value="ANTI-SIGMA-F FACTOR RSBW-RELATED"/>
    <property type="match status" value="1"/>
</dbReference>
<comment type="caution">
    <text evidence="4">The sequence shown here is derived from an EMBL/GenBank/DDBJ whole genome shotgun (WGS) entry which is preliminary data.</text>
</comment>
<proteinExistence type="predicted"/>
<organism evidence="4 5">
    <name type="scientific">Kitasatospora cystarginea</name>
    <dbReference type="NCBI Taxonomy" id="58350"/>
    <lineage>
        <taxon>Bacteria</taxon>
        <taxon>Bacillati</taxon>
        <taxon>Actinomycetota</taxon>
        <taxon>Actinomycetes</taxon>
        <taxon>Kitasatosporales</taxon>
        <taxon>Streptomycetaceae</taxon>
        <taxon>Kitasatospora</taxon>
    </lineage>
</organism>
<dbReference type="EMBL" id="BAAATR010000014">
    <property type="protein sequence ID" value="GAA2249637.1"/>
    <property type="molecule type" value="Genomic_DNA"/>
</dbReference>
<keyword evidence="5" id="KW-1185">Reference proteome</keyword>
<evidence type="ECO:0000256" key="2">
    <source>
        <dbReference type="SAM" id="MobiDB-lite"/>
    </source>
</evidence>
<keyword evidence="1" id="KW-0808">Transferase</keyword>
<dbReference type="PANTHER" id="PTHR35526:SF3">
    <property type="entry name" value="ANTI-SIGMA-F FACTOR RSBW"/>
    <property type="match status" value="1"/>
</dbReference>
<dbReference type="CDD" id="cd16936">
    <property type="entry name" value="HATPase_RsbW-like"/>
    <property type="match status" value="1"/>
</dbReference>
<sequence length="259" mass="27009">MDIWWTLHLKRDPASVPLARRILLSAMETTGVDPQVAHDLGVALTEACANAVEHAVGGRPDDGFQVTASITGDRLRVEVVDSGPGLPGSAPPLALPPAPPVPALPAASGTAAAPVSPLGAATPRRTGVSAARPVRPATGRRRGRRGRAVLAVPVLTAYRPRHTDRPAPYDTHVLPCPSLRPSATALWDAGLADLGGASVLSECVGPDLPALDAESGRGLFLIHALTDHVQLRNHPLRGAIVSFDKILKRRDGSLLRAVS</sequence>
<accession>A0ABN3E6R6</accession>
<dbReference type="SUPFAM" id="SSF55874">
    <property type="entry name" value="ATPase domain of HSP90 chaperone/DNA topoisomerase II/histidine kinase"/>
    <property type="match status" value="1"/>
</dbReference>
<feature type="region of interest" description="Disordered" evidence="2">
    <location>
        <begin position="105"/>
        <end position="145"/>
    </location>
</feature>
<dbReference type="Pfam" id="PF13581">
    <property type="entry name" value="HATPase_c_2"/>
    <property type="match status" value="1"/>
</dbReference>
<feature type="domain" description="Histidine kinase/HSP90-like ATPase" evidence="3">
    <location>
        <begin position="11"/>
        <end position="91"/>
    </location>
</feature>
<evidence type="ECO:0000256" key="1">
    <source>
        <dbReference type="ARBA" id="ARBA00022527"/>
    </source>
</evidence>
<dbReference type="InterPro" id="IPR003594">
    <property type="entry name" value="HATPase_dom"/>
</dbReference>
<evidence type="ECO:0000313" key="4">
    <source>
        <dbReference type="EMBL" id="GAA2249637.1"/>
    </source>
</evidence>
<protein>
    <recommendedName>
        <fullName evidence="3">Histidine kinase/HSP90-like ATPase domain-containing protein</fullName>
    </recommendedName>
</protein>
<keyword evidence="1" id="KW-0418">Kinase</keyword>
<dbReference type="Proteomes" id="UP001500305">
    <property type="component" value="Unassembled WGS sequence"/>
</dbReference>
<reference evidence="4 5" key="1">
    <citation type="journal article" date="2019" name="Int. J. Syst. Evol. Microbiol.">
        <title>The Global Catalogue of Microorganisms (GCM) 10K type strain sequencing project: providing services to taxonomists for standard genome sequencing and annotation.</title>
        <authorList>
            <consortium name="The Broad Institute Genomics Platform"/>
            <consortium name="The Broad Institute Genome Sequencing Center for Infectious Disease"/>
            <person name="Wu L."/>
            <person name="Ma J."/>
        </authorList>
    </citation>
    <scope>NUCLEOTIDE SEQUENCE [LARGE SCALE GENOMIC DNA]</scope>
    <source>
        <strain evidence="4 5">JCM 7356</strain>
    </source>
</reference>
<dbReference type="InterPro" id="IPR036890">
    <property type="entry name" value="HATPase_C_sf"/>
</dbReference>
<evidence type="ECO:0000313" key="5">
    <source>
        <dbReference type="Proteomes" id="UP001500305"/>
    </source>
</evidence>
<feature type="compositionally biased region" description="Low complexity" evidence="2">
    <location>
        <begin position="105"/>
        <end position="117"/>
    </location>
</feature>
<gene>
    <name evidence="4" type="ORF">GCM10010430_35440</name>
</gene>
<keyword evidence="1" id="KW-0723">Serine/threonine-protein kinase</keyword>
<dbReference type="InterPro" id="IPR050267">
    <property type="entry name" value="Anti-sigma-factor_SerPK"/>
</dbReference>